<dbReference type="SUPFAM" id="SSF52047">
    <property type="entry name" value="RNI-like"/>
    <property type="match status" value="1"/>
</dbReference>
<sequence>MQHRIVQREDGSLSYGPASSLILTLPPEITALIFVHCLPDDEFIEPDPSVTPLVLLRICKQWRQIAVATPTLWSSLFIDFEWFHYREAVDVLFCDWISRSGSVPLAIKLHDGYCVPQKPLDLSQFNRFLLYPAHSGKLFPVDGKFPMLRKFIVECQSEAIYDGYPARVLAQASLLREVHFLVASWPELVLPWQSIREYTAERISILQSIDVLREGINLTYCHLSLDSVPTITSLPPITNLQDLTLLERADEHSLLIMDLLRGLTLPNLKHLALKFTDPENRLAADITEFISFARRSSLQLEALTLCLLPSSDADLLRCLECLRSLVTLRLQLPASMDAFIGRLIPDDGFLPQLDSLHLVNFSPSWQHTPRDYTSPDSETMLEMLSARRLGPRLPLSTVHFNHGGSKAIAAFTARLKSDTRYKRCEGLGMELVFGKFSRELRYESWWVDW</sequence>
<name>A0AAD7BKC0_9AGAR</name>
<evidence type="ECO:0008006" key="3">
    <source>
        <dbReference type="Google" id="ProtNLM"/>
    </source>
</evidence>
<dbReference type="Proteomes" id="UP001221142">
    <property type="component" value="Unassembled WGS sequence"/>
</dbReference>
<protein>
    <recommendedName>
        <fullName evidence="3">F-box domain-containing protein</fullName>
    </recommendedName>
</protein>
<evidence type="ECO:0000313" key="1">
    <source>
        <dbReference type="EMBL" id="KAJ7623480.1"/>
    </source>
</evidence>
<proteinExistence type="predicted"/>
<dbReference type="EMBL" id="JARKIF010000014">
    <property type="protein sequence ID" value="KAJ7623480.1"/>
    <property type="molecule type" value="Genomic_DNA"/>
</dbReference>
<gene>
    <name evidence="1" type="ORF">FB45DRAFT_1061385</name>
</gene>
<accession>A0AAD7BKC0</accession>
<comment type="caution">
    <text evidence="1">The sequence shown here is derived from an EMBL/GenBank/DDBJ whole genome shotgun (WGS) entry which is preliminary data.</text>
</comment>
<evidence type="ECO:0000313" key="2">
    <source>
        <dbReference type="Proteomes" id="UP001221142"/>
    </source>
</evidence>
<dbReference type="AlphaFoldDB" id="A0AAD7BKC0"/>
<reference evidence="1" key="1">
    <citation type="submission" date="2023-03" db="EMBL/GenBank/DDBJ databases">
        <title>Massive genome expansion in bonnet fungi (Mycena s.s.) driven by repeated elements and novel gene families across ecological guilds.</title>
        <authorList>
            <consortium name="Lawrence Berkeley National Laboratory"/>
            <person name="Harder C.B."/>
            <person name="Miyauchi S."/>
            <person name="Viragh M."/>
            <person name="Kuo A."/>
            <person name="Thoen E."/>
            <person name="Andreopoulos B."/>
            <person name="Lu D."/>
            <person name="Skrede I."/>
            <person name="Drula E."/>
            <person name="Henrissat B."/>
            <person name="Morin E."/>
            <person name="Kohler A."/>
            <person name="Barry K."/>
            <person name="LaButti K."/>
            <person name="Morin E."/>
            <person name="Salamov A."/>
            <person name="Lipzen A."/>
            <person name="Mereny Z."/>
            <person name="Hegedus B."/>
            <person name="Baldrian P."/>
            <person name="Stursova M."/>
            <person name="Weitz H."/>
            <person name="Taylor A."/>
            <person name="Grigoriev I.V."/>
            <person name="Nagy L.G."/>
            <person name="Martin F."/>
            <person name="Kauserud H."/>
        </authorList>
    </citation>
    <scope>NUCLEOTIDE SEQUENCE</scope>
    <source>
        <strain evidence="1">9284</strain>
    </source>
</reference>
<organism evidence="1 2">
    <name type="scientific">Roridomyces roridus</name>
    <dbReference type="NCBI Taxonomy" id="1738132"/>
    <lineage>
        <taxon>Eukaryota</taxon>
        <taxon>Fungi</taxon>
        <taxon>Dikarya</taxon>
        <taxon>Basidiomycota</taxon>
        <taxon>Agaricomycotina</taxon>
        <taxon>Agaricomycetes</taxon>
        <taxon>Agaricomycetidae</taxon>
        <taxon>Agaricales</taxon>
        <taxon>Marasmiineae</taxon>
        <taxon>Mycenaceae</taxon>
        <taxon>Roridomyces</taxon>
    </lineage>
</organism>
<keyword evidence="2" id="KW-1185">Reference proteome</keyword>